<dbReference type="PANTHER" id="PTHR43877:SF2">
    <property type="entry name" value="AMINOALKYLPHOSPHONATE N-ACETYLTRANSFERASE-RELATED"/>
    <property type="match status" value="1"/>
</dbReference>
<evidence type="ECO:0000259" key="3">
    <source>
        <dbReference type="PROSITE" id="PS51186"/>
    </source>
</evidence>
<protein>
    <submittedName>
        <fullName evidence="4">GNAT family N-acetyltransferase</fullName>
    </submittedName>
</protein>
<dbReference type="Gene3D" id="3.40.630.30">
    <property type="match status" value="1"/>
</dbReference>
<evidence type="ECO:0000313" key="5">
    <source>
        <dbReference type="Proteomes" id="UP000309133"/>
    </source>
</evidence>
<gene>
    <name evidence="4" type="ORF">E6C64_04580</name>
</gene>
<sequence length="141" mass="15751">MLTEYFTSRELGFVGGTYRVVQPDPAMFEPPAGAFLLVRDDEDQVVGCGGVRRIEDDPTAGVRYEVKHLWLRDETRGRGWGRALLSELERRAAELGAAVVALDTNESLTAAGALYRSAGYRTIEPYNENVNATHWYEKRLG</sequence>
<comment type="caution">
    <text evidence="4">The sequence shown here is derived from an EMBL/GenBank/DDBJ whole genome shotgun (WGS) entry which is preliminary data.</text>
</comment>
<keyword evidence="2" id="KW-0012">Acyltransferase</keyword>
<organism evidence="4 5">
    <name type="scientific">Naasia lichenicola</name>
    <dbReference type="NCBI Taxonomy" id="2565933"/>
    <lineage>
        <taxon>Bacteria</taxon>
        <taxon>Bacillati</taxon>
        <taxon>Actinomycetota</taxon>
        <taxon>Actinomycetes</taxon>
        <taxon>Micrococcales</taxon>
        <taxon>Microbacteriaceae</taxon>
        <taxon>Naasia</taxon>
    </lineage>
</organism>
<keyword evidence="1 4" id="KW-0808">Transferase</keyword>
<evidence type="ECO:0000256" key="1">
    <source>
        <dbReference type="ARBA" id="ARBA00022679"/>
    </source>
</evidence>
<reference evidence="4 5" key="1">
    <citation type="submission" date="2019-04" db="EMBL/GenBank/DDBJ databases">
        <authorList>
            <person name="Jiang L."/>
        </authorList>
    </citation>
    <scope>NUCLEOTIDE SEQUENCE [LARGE SCALE GENOMIC DNA]</scope>
    <source>
        <strain evidence="4 5">YIM 131853</strain>
    </source>
</reference>
<dbReference type="CDD" id="cd04301">
    <property type="entry name" value="NAT_SF"/>
    <property type="match status" value="1"/>
</dbReference>
<dbReference type="InterPro" id="IPR000182">
    <property type="entry name" value="GNAT_dom"/>
</dbReference>
<proteinExistence type="predicted"/>
<dbReference type="PROSITE" id="PS51186">
    <property type="entry name" value="GNAT"/>
    <property type="match status" value="1"/>
</dbReference>
<evidence type="ECO:0000313" key="4">
    <source>
        <dbReference type="EMBL" id="THG32423.1"/>
    </source>
</evidence>
<dbReference type="InterPro" id="IPR050832">
    <property type="entry name" value="Bact_Acetyltransf"/>
</dbReference>
<evidence type="ECO:0000256" key="2">
    <source>
        <dbReference type="ARBA" id="ARBA00023315"/>
    </source>
</evidence>
<keyword evidence="5" id="KW-1185">Reference proteome</keyword>
<name>A0A4S4FPC1_9MICO</name>
<dbReference type="SUPFAM" id="SSF55729">
    <property type="entry name" value="Acyl-CoA N-acyltransferases (Nat)"/>
    <property type="match status" value="1"/>
</dbReference>
<accession>A0A4S4FPC1</accession>
<dbReference type="Pfam" id="PF00583">
    <property type="entry name" value="Acetyltransf_1"/>
    <property type="match status" value="1"/>
</dbReference>
<dbReference type="AlphaFoldDB" id="A0A4S4FPC1"/>
<dbReference type="Proteomes" id="UP000309133">
    <property type="component" value="Unassembled WGS sequence"/>
</dbReference>
<dbReference type="PANTHER" id="PTHR43877">
    <property type="entry name" value="AMINOALKYLPHOSPHONATE N-ACETYLTRANSFERASE-RELATED-RELATED"/>
    <property type="match status" value="1"/>
</dbReference>
<dbReference type="GO" id="GO:0016747">
    <property type="term" value="F:acyltransferase activity, transferring groups other than amino-acyl groups"/>
    <property type="evidence" value="ECO:0007669"/>
    <property type="project" value="InterPro"/>
</dbReference>
<dbReference type="OrthoDB" id="3174517at2"/>
<feature type="domain" description="N-acetyltransferase" evidence="3">
    <location>
        <begin position="1"/>
        <end position="141"/>
    </location>
</feature>
<dbReference type="InterPro" id="IPR016181">
    <property type="entry name" value="Acyl_CoA_acyltransferase"/>
</dbReference>
<dbReference type="EMBL" id="SSSM01000002">
    <property type="protein sequence ID" value="THG32423.1"/>
    <property type="molecule type" value="Genomic_DNA"/>
</dbReference>